<accession>A0A2I0LH77</accession>
<organism evidence="1 2">
    <name type="scientific">Columba livia</name>
    <name type="common">Rock dove</name>
    <dbReference type="NCBI Taxonomy" id="8932"/>
    <lineage>
        <taxon>Eukaryota</taxon>
        <taxon>Metazoa</taxon>
        <taxon>Chordata</taxon>
        <taxon>Craniata</taxon>
        <taxon>Vertebrata</taxon>
        <taxon>Euteleostomi</taxon>
        <taxon>Archelosauria</taxon>
        <taxon>Archosauria</taxon>
        <taxon>Dinosauria</taxon>
        <taxon>Saurischia</taxon>
        <taxon>Theropoda</taxon>
        <taxon>Coelurosauria</taxon>
        <taxon>Aves</taxon>
        <taxon>Neognathae</taxon>
        <taxon>Neoaves</taxon>
        <taxon>Columbimorphae</taxon>
        <taxon>Columbiformes</taxon>
        <taxon>Columbidae</taxon>
        <taxon>Columba</taxon>
    </lineage>
</organism>
<feature type="non-terminal residue" evidence="1">
    <location>
        <position position="69"/>
    </location>
</feature>
<sequence length="69" mass="7546">MSSTYPQSPRGPVPLSSLLRALRSPRWNCLETPPSGRSRAPQNWLYQRGGAFPLPTSPIALSASKNNPK</sequence>
<protein>
    <submittedName>
        <fullName evidence="1">Dispanin subfamily A member 2b</fullName>
    </submittedName>
</protein>
<evidence type="ECO:0000313" key="1">
    <source>
        <dbReference type="EMBL" id="PKK16790.1"/>
    </source>
</evidence>
<proteinExistence type="predicted"/>
<dbReference type="EMBL" id="AKCR02000814">
    <property type="protein sequence ID" value="PKK16790.1"/>
    <property type="molecule type" value="Genomic_DNA"/>
</dbReference>
<name>A0A2I0LH77_COLLI</name>
<reference evidence="1 2" key="1">
    <citation type="journal article" date="2013" name="Science">
        <title>Genomic diversity and evolution of the head crest in the rock pigeon.</title>
        <authorList>
            <person name="Shapiro M.D."/>
            <person name="Kronenberg Z."/>
            <person name="Li C."/>
            <person name="Domyan E.T."/>
            <person name="Pan H."/>
            <person name="Campbell M."/>
            <person name="Tan H."/>
            <person name="Huff C.D."/>
            <person name="Hu H."/>
            <person name="Vickrey A.I."/>
            <person name="Nielsen S.C."/>
            <person name="Stringham S.A."/>
            <person name="Hu H."/>
            <person name="Willerslev E."/>
            <person name="Gilbert M.T."/>
            <person name="Yandell M."/>
            <person name="Zhang G."/>
            <person name="Wang J."/>
        </authorList>
    </citation>
    <scope>NUCLEOTIDE SEQUENCE [LARGE SCALE GENOMIC DNA]</scope>
    <source>
        <tissue evidence="1">Blood</tissue>
    </source>
</reference>
<comment type="caution">
    <text evidence="1">The sequence shown here is derived from an EMBL/GenBank/DDBJ whole genome shotgun (WGS) entry which is preliminary data.</text>
</comment>
<dbReference type="AlphaFoldDB" id="A0A2I0LH77"/>
<evidence type="ECO:0000313" key="2">
    <source>
        <dbReference type="Proteomes" id="UP000053872"/>
    </source>
</evidence>
<dbReference type="InParanoid" id="A0A2I0LH77"/>
<gene>
    <name evidence="1" type="ORF">A306_00015400</name>
</gene>
<dbReference type="Proteomes" id="UP000053872">
    <property type="component" value="Unassembled WGS sequence"/>
</dbReference>
<keyword evidence="2" id="KW-1185">Reference proteome</keyword>